<keyword evidence="2" id="KW-1185">Reference proteome</keyword>
<reference evidence="1 2" key="1">
    <citation type="submission" date="2021-06" db="EMBL/GenBank/DDBJ databases">
        <title>Caerostris extrusa draft genome.</title>
        <authorList>
            <person name="Kono N."/>
            <person name="Arakawa K."/>
        </authorList>
    </citation>
    <scope>NUCLEOTIDE SEQUENCE [LARGE SCALE GENOMIC DNA]</scope>
</reference>
<proteinExistence type="predicted"/>
<dbReference type="EMBL" id="BPLR01017612">
    <property type="protein sequence ID" value="GIY93021.1"/>
    <property type="molecule type" value="Genomic_DNA"/>
</dbReference>
<evidence type="ECO:0000313" key="1">
    <source>
        <dbReference type="EMBL" id="GIY93021.1"/>
    </source>
</evidence>
<protein>
    <submittedName>
        <fullName evidence="1">Uncharacterized protein</fullName>
    </submittedName>
</protein>
<accession>A0AAV4XCN9</accession>
<comment type="caution">
    <text evidence="1">The sequence shown here is derived from an EMBL/GenBank/DDBJ whole genome shotgun (WGS) entry which is preliminary data.</text>
</comment>
<dbReference type="AlphaFoldDB" id="A0AAV4XCN9"/>
<dbReference type="Proteomes" id="UP001054945">
    <property type="component" value="Unassembled WGS sequence"/>
</dbReference>
<evidence type="ECO:0000313" key="2">
    <source>
        <dbReference type="Proteomes" id="UP001054945"/>
    </source>
</evidence>
<name>A0AAV4XCN9_CAEEX</name>
<sequence length="107" mass="12379">MNLIPPHKGKTARLKSPISLWNLNIVQNAISILIPQWYKQNNPFIKWNPVINMNGNVLLPNLYANAYLRWCSIEIERKDLLVPGGVICTPAWTMPDVEHVFNIIIRY</sequence>
<organism evidence="1 2">
    <name type="scientific">Caerostris extrusa</name>
    <name type="common">Bark spider</name>
    <name type="synonym">Caerostris bankana</name>
    <dbReference type="NCBI Taxonomy" id="172846"/>
    <lineage>
        <taxon>Eukaryota</taxon>
        <taxon>Metazoa</taxon>
        <taxon>Ecdysozoa</taxon>
        <taxon>Arthropoda</taxon>
        <taxon>Chelicerata</taxon>
        <taxon>Arachnida</taxon>
        <taxon>Araneae</taxon>
        <taxon>Araneomorphae</taxon>
        <taxon>Entelegynae</taxon>
        <taxon>Araneoidea</taxon>
        <taxon>Araneidae</taxon>
        <taxon>Caerostris</taxon>
    </lineage>
</organism>
<gene>
    <name evidence="1" type="ORF">CEXT_232901</name>
</gene>